<evidence type="ECO:0000256" key="2">
    <source>
        <dbReference type="ARBA" id="ARBA00009477"/>
    </source>
</evidence>
<dbReference type="PANTHER" id="PTHR30469">
    <property type="entry name" value="MULTIDRUG RESISTANCE PROTEIN MDTA"/>
    <property type="match status" value="1"/>
</dbReference>
<dbReference type="PROSITE" id="PS51257">
    <property type="entry name" value="PROKAR_LIPOPROTEIN"/>
    <property type="match status" value="1"/>
</dbReference>
<keyword evidence="4" id="KW-0732">Signal</keyword>
<dbReference type="EMBL" id="JAOCZP010000008">
    <property type="protein sequence ID" value="MCT7377684.1"/>
    <property type="molecule type" value="Genomic_DNA"/>
</dbReference>
<protein>
    <submittedName>
        <fullName evidence="7">Efflux RND transporter periplasmic adaptor subunit</fullName>
    </submittedName>
</protein>
<dbReference type="Pfam" id="PF25967">
    <property type="entry name" value="RND-MFP_C"/>
    <property type="match status" value="1"/>
</dbReference>
<feature type="domain" description="Multidrug resistance protein MdtA-like C-terminal permuted SH3" evidence="6">
    <location>
        <begin position="280"/>
        <end position="338"/>
    </location>
</feature>
<dbReference type="Pfam" id="PF25917">
    <property type="entry name" value="BSH_RND"/>
    <property type="match status" value="1"/>
</dbReference>
<evidence type="ECO:0000259" key="6">
    <source>
        <dbReference type="Pfam" id="PF25967"/>
    </source>
</evidence>
<feature type="chain" id="PRO_5046429355" evidence="4">
    <location>
        <begin position="26"/>
        <end position="352"/>
    </location>
</feature>
<evidence type="ECO:0000313" key="8">
    <source>
        <dbReference type="Proteomes" id="UP001320831"/>
    </source>
</evidence>
<keyword evidence="8" id="KW-1185">Reference proteome</keyword>
<dbReference type="Gene3D" id="2.40.30.170">
    <property type="match status" value="1"/>
</dbReference>
<evidence type="ECO:0000313" key="7">
    <source>
        <dbReference type="EMBL" id="MCT7377684.1"/>
    </source>
</evidence>
<gene>
    <name evidence="7" type="ORF">N5A92_21925</name>
</gene>
<dbReference type="InterPro" id="IPR058627">
    <property type="entry name" value="MdtA-like_C"/>
</dbReference>
<feature type="signal peptide" evidence="4">
    <location>
        <begin position="1"/>
        <end position="25"/>
    </location>
</feature>
<evidence type="ECO:0000256" key="3">
    <source>
        <dbReference type="ARBA" id="ARBA00022448"/>
    </source>
</evidence>
<dbReference type="Gene3D" id="2.40.420.20">
    <property type="match status" value="1"/>
</dbReference>
<dbReference type="InterPro" id="IPR058625">
    <property type="entry name" value="MdtA-like_BSH"/>
</dbReference>
<evidence type="ECO:0000256" key="1">
    <source>
        <dbReference type="ARBA" id="ARBA00004196"/>
    </source>
</evidence>
<dbReference type="SUPFAM" id="SSF111369">
    <property type="entry name" value="HlyD-like secretion proteins"/>
    <property type="match status" value="1"/>
</dbReference>
<comment type="caution">
    <text evidence="7">The sequence shown here is derived from an EMBL/GenBank/DDBJ whole genome shotgun (WGS) entry which is preliminary data.</text>
</comment>
<dbReference type="Proteomes" id="UP001320831">
    <property type="component" value="Unassembled WGS sequence"/>
</dbReference>
<dbReference type="Gene3D" id="2.40.50.100">
    <property type="match status" value="1"/>
</dbReference>
<feature type="domain" description="Multidrug resistance protein MdtA-like barrel-sandwich hybrid" evidence="5">
    <location>
        <begin position="61"/>
        <end position="182"/>
    </location>
</feature>
<dbReference type="InterPro" id="IPR006143">
    <property type="entry name" value="RND_pump_MFP"/>
</dbReference>
<evidence type="ECO:0000259" key="5">
    <source>
        <dbReference type="Pfam" id="PF25917"/>
    </source>
</evidence>
<proteinExistence type="inferred from homology"/>
<comment type="subcellular location">
    <subcellularLocation>
        <location evidence="1">Cell envelope</location>
    </subcellularLocation>
</comment>
<dbReference type="Gene3D" id="1.10.287.470">
    <property type="entry name" value="Helix hairpin bin"/>
    <property type="match status" value="1"/>
</dbReference>
<comment type="similarity">
    <text evidence="2">Belongs to the membrane fusion protein (MFP) (TC 8.A.1) family.</text>
</comment>
<dbReference type="PANTHER" id="PTHR30469:SF20">
    <property type="entry name" value="EFFLUX RND TRANSPORTER PERIPLASMIC ADAPTOR SUBUNIT"/>
    <property type="match status" value="1"/>
</dbReference>
<name>A0ABT2LUD6_9HYPH</name>
<sequence>MSALHRSGALALAALLLAACSESEANKAEEPQVQTVVIEPVSEFAAIGTRNFVGRLAPVSTVDVSFRVGGELIDLPVSEGTKVEKGGLLAALDPTDYELALRQAQLSAELAKADFERKEKLLASKSISRSAYDQSKTDYELQEVAVENAQRDLSEATIGAPFDALITRRLTDAYTNVQAGQQILRIQDISEFRVKISVPEDILRLVGDPKMIQAEAIIPGTDKRYPLEYREHNTEADTVAQTYEVTFGMAPPSDVNLLPGMTVSVAVKSVAPQPREAYSVPIAAVDTSAEGGFRVWIYDAESGSVSPRKVEIGTLTGERVPVLSGLHLGEQIVAAGGQLLREGMNVHPMGAL</sequence>
<keyword evidence="3" id="KW-0813">Transport</keyword>
<reference evidence="7 8" key="1">
    <citation type="submission" date="2022-09" db="EMBL/GenBank/DDBJ databases">
        <title>Chelativorans salina sp. nov., a novel slightly halophilic bacterium isolated from a saline lake sediment enrichment.</title>
        <authorList>
            <person name="Gao L."/>
            <person name="Fang B.-Z."/>
            <person name="Li W.-J."/>
        </authorList>
    </citation>
    <scope>NUCLEOTIDE SEQUENCE [LARGE SCALE GENOMIC DNA]</scope>
    <source>
        <strain evidence="7 8">EGI FJ00035</strain>
    </source>
</reference>
<accession>A0ABT2LUD6</accession>
<dbReference type="RefSeq" id="WP_260906304.1">
    <property type="nucleotide sequence ID" value="NZ_JAOCZP010000008.1"/>
</dbReference>
<dbReference type="NCBIfam" id="TIGR01730">
    <property type="entry name" value="RND_mfp"/>
    <property type="match status" value="1"/>
</dbReference>
<organism evidence="7 8">
    <name type="scientific">Chelativorans salis</name>
    <dbReference type="NCBI Taxonomy" id="2978478"/>
    <lineage>
        <taxon>Bacteria</taxon>
        <taxon>Pseudomonadati</taxon>
        <taxon>Pseudomonadota</taxon>
        <taxon>Alphaproteobacteria</taxon>
        <taxon>Hyphomicrobiales</taxon>
        <taxon>Phyllobacteriaceae</taxon>
        <taxon>Chelativorans</taxon>
    </lineage>
</organism>
<evidence type="ECO:0000256" key="4">
    <source>
        <dbReference type="SAM" id="SignalP"/>
    </source>
</evidence>